<evidence type="ECO:0000256" key="5">
    <source>
        <dbReference type="PROSITE-ProRule" id="PRU01248"/>
    </source>
</evidence>
<dbReference type="PROSITE" id="PS51900">
    <property type="entry name" value="CB"/>
    <property type="match status" value="1"/>
</dbReference>
<dbReference type="InterPro" id="IPR044068">
    <property type="entry name" value="CB"/>
</dbReference>
<evidence type="ECO:0000256" key="1">
    <source>
        <dbReference type="ARBA" id="ARBA00022829"/>
    </source>
</evidence>
<dbReference type="Proteomes" id="UP001139031">
    <property type="component" value="Unassembled WGS sequence"/>
</dbReference>
<keyword evidence="1" id="KW-0159">Chromosome partition</keyword>
<evidence type="ECO:0000259" key="8">
    <source>
        <dbReference type="PROSITE" id="PS51900"/>
    </source>
</evidence>
<dbReference type="Gene3D" id="1.10.443.10">
    <property type="entry name" value="Intergrase catalytic core"/>
    <property type="match status" value="1"/>
</dbReference>
<keyword evidence="2" id="KW-0229">DNA integration</keyword>
<reference evidence="9" key="1">
    <citation type="submission" date="2021-08" db="EMBL/GenBank/DDBJ databases">
        <authorList>
            <person name="Stevens D.C."/>
        </authorList>
    </citation>
    <scope>NUCLEOTIDE SEQUENCE</scope>
    <source>
        <strain evidence="9">DSM 53165</strain>
    </source>
</reference>
<dbReference type="SUPFAM" id="SSF56349">
    <property type="entry name" value="DNA breaking-rejoining enzymes"/>
    <property type="match status" value="1"/>
</dbReference>
<name>A0ABS7TMD1_9BACT</name>
<protein>
    <submittedName>
        <fullName evidence="9">Tyrosine-type recombinase/integrase</fullName>
    </submittedName>
</protein>
<evidence type="ECO:0000259" key="7">
    <source>
        <dbReference type="PROSITE" id="PS51898"/>
    </source>
</evidence>
<comment type="caution">
    <text evidence="9">The sequence shown here is derived from an EMBL/GenBank/DDBJ whole genome shotgun (WGS) entry which is preliminary data.</text>
</comment>
<dbReference type="EMBL" id="JAIRAU010000005">
    <property type="protein sequence ID" value="MBZ5709360.1"/>
    <property type="molecule type" value="Genomic_DNA"/>
</dbReference>
<dbReference type="InterPro" id="IPR002104">
    <property type="entry name" value="Integrase_catalytic"/>
</dbReference>
<accession>A0ABS7TMD1</accession>
<keyword evidence="10" id="KW-1185">Reference proteome</keyword>
<feature type="compositionally biased region" description="Basic residues" evidence="6">
    <location>
        <begin position="401"/>
        <end position="419"/>
    </location>
</feature>
<feature type="domain" description="Core-binding (CB)" evidence="8">
    <location>
        <begin position="94"/>
        <end position="176"/>
    </location>
</feature>
<sequence length="419" mass="45608">MIKVRQRTDTKEPAWQVDIKAMPLGALKAKRYRYTAPRSITSKSAALRWGEQVRREIEAGRLPPQSRDGKTKAVEEKVEREAAVQQAQEEKRPTTIREAVETYLADCAGRGNAASTIEAKRLKLEHVVAIVGDEPVAASGEAEASRVRAAMRAKGYAATTINQAMNVFGMMLKRCHALRLRTTPPEELEKIRDRQQPIPKAYDDATFEALVAAATELGPEYTALYLVGGETALRVGELIGLEIRDVDLEHRTLRVERSVSPAGEVTPPKSGETRTLSMTERLTAVLVPFVEGRMKGAPLFEGRDGGRISRSGVRHRLGRVQAMVGLPTKGAHALRHSAATSALAGGADLVSVQKLLGHQHLATTVAAYLHDTGDAQGRAVTALQKARASAAPVVTDPSRAPRTRPHVGKGRPKKRRDHK</sequence>
<dbReference type="Gene3D" id="1.10.150.130">
    <property type="match status" value="1"/>
</dbReference>
<evidence type="ECO:0000256" key="2">
    <source>
        <dbReference type="ARBA" id="ARBA00022908"/>
    </source>
</evidence>
<feature type="domain" description="Tyr recombinase" evidence="7">
    <location>
        <begin position="197"/>
        <end position="381"/>
    </location>
</feature>
<dbReference type="InterPro" id="IPR010998">
    <property type="entry name" value="Integrase_recombinase_N"/>
</dbReference>
<gene>
    <name evidence="9" type="ORF">K7C98_08820</name>
</gene>
<evidence type="ECO:0000256" key="6">
    <source>
        <dbReference type="SAM" id="MobiDB-lite"/>
    </source>
</evidence>
<proteinExistence type="predicted"/>
<evidence type="ECO:0000313" key="10">
    <source>
        <dbReference type="Proteomes" id="UP001139031"/>
    </source>
</evidence>
<organism evidence="9 10">
    <name type="scientific">Nannocystis pusilla</name>
    <dbReference type="NCBI Taxonomy" id="889268"/>
    <lineage>
        <taxon>Bacteria</taxon>
        <taxon>Pseudomonadati</taxon>
        <taxon>Myxococcota</taxon>
        <taxon>Polyangia</taxon>
        <taxon>Nannocystales</taxon>
        <taxon>Nannocystaceae</taxon>
        <taxon>Nannocystis</taxon>
    </lineage>
</organism>
<dbReference type="PANTHER" id="PTHR30349:SF81">
    <property type="entry name" value="TYROSINE RECOMBINASE XERC"/>
    <property type="match status" value="1"/>
</dbReference>
<evidence type="ECO:0000256" key="3">
    <source>
        <dbReference type="ARBA" id="ARBA00023125"/>
    </source>
</evidence>
<dbReference type="InterPro" id="IPR013762">
    <property type="entry name" value="Integrase-like_cat_sf"/>
</dbReference>
<feature type="region of interest" description="Disordered" evidence="6">
    <location>
        <begin position="388"/>
        <end position="419"/>
    </location>
</feature>
<evidence type="ECO:0000256" key="4">
    <source>
        <dbReference type="ARBA" id="ARBA00023172"/>
    </source>
</evidence>
<evidence type="ECO:0000313" key="9">
    <source>
        <dbReference type="EMBL" id="MBZ5709360.1"/>
    </source>
</evidence>
<dbReference type="RefSeq" id="WP_224191134.1">
    <property type="nucleotide sequence ID" value="NZ_JAIRAU010000005.1"/>
</dbReference>
<keyword evidence="3 5" id="KW-0238">DNA-binding</keyword>
<dbReference type="InterPro" id="IPR050090">
    <property type="entry name" value="Tyrosine_recombinase_XerCD"/>
</dbReference>
<dbReference type="PROSITE" id="PS51898">
    <property type="entry name" value="TYR_RECOMBINASE"/>
    <property type="match status" value="1"/>
</dbReference>
<dbReference type="PANTHER" id="PTHR30349">
    <property type="entry name" value="PHAGE INTEGRASE-RELATED"/>
    <property type="match status" value="1"/>
</dbReference>
<keyword evidence="4" id="KW-0233">DNA recombination</keyword>
<dbReference type="InterPro" id="IPR011010">
    <property type="entry name" value="DNA_brk_join_enz"/>
</dbReference>
<dbReference type="Pfam" id="PF00589">
    <property type="entry name" value="Phage_integrase"/>
    <property type="match status" value="1"/>
</dbReference>